<gene>
    <name evidence="2" type="ORF">SLS53_002001</name>
</gene>
<evidence type="ECO:0000256" key="1">
    <source>
        <dbReference type="SAM" id="MobiDB-lite"/>
    </source>
</evidence>
<evidence type="ECO:0000313" key="2">
    <source>
        <dbReference type="EMBL" id="KAK7746813.1"/>
    </source>
</evidence>
<proteinExistence type="predicted"/>
<dbReference type="EMBL" id="JAJSPL020000005">
    <property type="protein sequence ID" value="KAK7746813.1"/>
    <property type="molecule type" value="Genomic_DNA"/>
</dbReference>
<dbReference type="Proteomes" id="UP001320245">
    <property type="component" value="Unassembled WGS sequence"/>
</dbReference>
<organism evidence="2 3">
    <name type="scientific">Cytospora paraplurivora</name>
    <dbReference type="NCBI Taxonomy" id="2898453"/>
    <lineage>
        <taxon>Eukaryota</taxon>
        <taxon>Fungi</taxon>
        <taxon>Dikarya</taxon>
        <taxon>Ascomycota</taxon>
        <taxon>Pezizomycotina</taxon>
        <taxon>Sordariomycetes</taxon>
        <taxon>Sordariomycetidae</taxon>
        <taxon>Diaporthales</taxon>
        <taxon>Cytosporaceae</taxon>
        <taxon>Cytospora</taxon>
    </lineage>
</organism>
<comment type="caution">
    <text evidence="2">The sequence shown here is derived from an EMBL/GenBank/DDBJ whole genome shotgun (WGS) entry which is preliminary data.</text>
</comment>
<name>A0AAN9UPM1_9PEZI</name>
<protein>
    <submittedName>
        <fullName evidence="2">Uncharacterized protein</fullName>
    </submittedName>
</protein>
<accession>A0AAN9UPM1</accession>
<keyword evidence="3" id="KW-1185">Reference proteome</keyword>
<feature type="region of interest" description="Disordered" evidence="1">
    <location>
        <begin position="116"/>
        <end position="147"/>
    </location>
</feature>
<sequence length="187" mass="20839">MIRSLSPFKTISRAVRRALHNRVAKQRREYMAIPASPLPCTLERKLRATSIDGPEAERYPKRVPHQDGQAAVVLSPPPHSLLLKGQPQAHKRTNVRVRGRNGDFFTISMEPKEWREPIPASPKKKCSTANNSTATTTTMRESSQEDRVGYTAAEAAGHYRNGACLAAWPVGEDGGEWRSVRPKTSAW</sequence>
<feature type="compositionally biased region" description="Low complexity" evidence="1">
    <location>
        <begin position="127"/>
        <end position="138"/>
    </location>
</feature>
<evidence type="ECO:0000313" key="3">
    <source>
        <dbReference type="Proteomes" id="UP001320245"/>
    </source>
</evidence>
<dbReference type="AlphaFoldDB" id="A0AAN9UPM1"/>
<reference evidence="2 3" key="1">
    <citation type="journal article" date="2023" name="PLoS ONE">
        <title>Cytospora paraplurivora sp. nov. isolated from orchards with fruit tree decline syndrome in Ontario, Canada.</title>
        <authorList>
            <person name="Ilyukhin E."/>
            <person name="Nguyen H.D.T."/>
            <person name="Castle A.J."/>
            <person name="Ellouze W."/>
        </authorList>
    </citation>
    <scope>NUCLEOTIDE SEQUENCE [LARGE SCALE GENOMIC DNA]</scope>
    <source>
        <strain evidence="2 3">FDS-564</strain>
    </source>
</reference>